<evidence type="ECO:0000313" key="1">
    <source>
        <dbReference type="EMBL" id="CAG8726150.1"/>
    </source>
</evidence>
<sequence length="139" mass="16291">SGNFDTIEKLLINIIKFTIQNKDKNFISNLSLMKIVSDNFENLTRYPELINWFLSRIAFFVPENVFSEIVSIDSSSSHLHKDILKRYYFLKQKNTTVKLVFPLMGFASYHGFNASPFAFSTKTNLYELWIGEALLNYKW</sequence>
<comment type="caution">
    <text evidence="1">The sequence shown here is derived from an EMBL/GenBank/DDBJ whole genome shotgun (WGS) entry which is preliminary data.</text>
</comment>
<accession>A0ACA9PVV5</accession>
<keyword evidence="2" id="KW-1185">Reference proteome</keyword>
<dbReference type="Proteomes" id="UP000789702">
    <property type="component" value="Unassembled WGS sequence"/>
</dbReference>
<gene>
    <name evidence="1" type="ORF">DHETER_LOCUS13142</name>
</gene>
<name>A0ACA9PVV5_9GLOM</name>
<evidence type="ECO:0000313" key="2">
    <source>
        <dbReference type="Proteomes" id="UP000789702"/>
    </source>
</evidence>
<dbReference type="EMBL" id="CAJVPU010034762">
    <property type="protein sequence ID" value="CAG8726150.1"/>
    <property type="molecule type" value="Genomic_DNA"/>
</dbReference>
<feature type="non-terminal residue" evidence="1">
    <location>
        <position position="139"/>
    </location>
</feature>
<reference evidence="1" key="1">
    <citation type="submission" date="2021-06" db="EMBL/GenBank/DDBJ databases">
        <authorList>
            <person name="Kallberg Y."/>
            <person name="Tangrot J."/>
            <person name="Rosling A."/>
        </authorList>
    </citation>
    <scope>NUCLEOTIDE SEQUENCE</scope>
    <source>
        <strain evidence="1">IL203A</strain>
    </source>
</reference>
<organism evidence="1 2">
    <name type="scientific">Dentiscutata heterogama</name>
    <dbReference type="NCBI Taxonomy" id="1316150"/>
    <lineage>
        <taxon>Eukaryota</taxon>
        <taxon>Fungi</taxon>
        <taxon>Fungi incertae sedis</taxon>
        <taxon>Mucoromycota</taxon>
        <taxon>Glomeromycotina</taxon>
        <taxon>Glomeromycetes</taxon>
        <taxon>Diversisporales</taxon>
        <taxon>Gigasporaceae</taxon>
        <taxon>Dentiscutata</taxon>
    </lineage>
</organism>
<feature type="non-terminal residue" evidence="1">
    <location>
        <position position="1"/>
    </location>
</feature>
<protein>
    <submittedName>
        <fullName evidence="1">1406_t:CDS:1</fullName>
    </submittedName>
</protein>
<proteinExistence type="predicted"/>